<dbReference type="FunFam" id="2.70.70.10:FF:000006">
    <property type="entry name" value="M23 family peptidase"/>
    <property type="match status" value="1"/>
</dbReference>
<gene>
    <name evidence="10" type="ORF">DKG74_02115</name>
</gene>
<evidence type="ECO:0000313" key="11">
    <source>
        <dbReference type="Proteomes" id="UP000245461"/>
    </source>
</evidence>
<proteinExistence type="predicted"/>
<keyword evidence="3" id="KW-0479">Metal-binding</keyword>
<evidence type="ECO:0000256" key="2">
    <source>
        <dbReference type="ARBA" id="ARBA00022670"/>
    </source>
</evidence>
<feature type="transmembrane region" description="Helical" evidence="8">
    <location>
        <begin position="41"/>
        <end position="63"/>
    </location>
</feature>
<keyword evidence="6" id="KW-0482">Metalloprotease</keyword>
<dbReference type="EMBL" id="QGLE01000001">
    <property type="protein sequence ID" value="PWR25775.1"/>
    <property type="molecule type" value="Genomic_DNA"/>
</dbReference>
<dbReference type="GO" id="GO:0046872">
    <property type="term" value="F:metal ion binding"/>
    <property type="evidence" value="ECO:0007669"/>
    <property type="project" value="UniProtKB-KW"/>
</dbReference>
<feature type="domain" description="M23ase beta-sheet core" evidence="9">
    <location>
        <begin position="307"/>
        <end position="401"/>
    </location>
</feature>
<keyword evidence="5" id="KW-0862">Zinc</keyword>
<dbReference type="InterPro" id="IPR050570">
    <property type="entry name" value="Cell_wall_metabolism_enzyme"/>
</dbReference>
<dbReference type="InterPro" id="IPR011055">
    <property type="entry name" value="Dup_hybrid_motif"/>
</dbReference>
<dbReference type="Gene3D" id="2.70.70.10">
    <property type="entry name" value="Glucose Permease (Domain IIA)"/>
    <property type="match status" value="1"/>
</dbReference>
<dbReference type="RefSeq" id="WP_109902094.1">
    <property type="nucleotide sequence ID" value="NZ_QGLE01000001.1"/>
</dbReference>
<sequence>MTHDARLRPLASRRQWLAPREIAIRDPWGVRWLRLSRRTQVSALALGVAALAWVAHATVATLVPADDPLRQAETIARLQTEIAGRARDADALRLDIARLREEKAVADAARAVAESQLAAALPAPGQSPEDARVTALESELAEAYLKQQGMAESLAVADDRIAALEDKAMGLRDMVAVTGRQATQLKDKVSTLELMQGHLVERLKPATDVEIALLETGLAPTRLDLDKVVSEVADGGSGGPLLPVMDDLAPTVENARLSDLTASTARLDALRSAVSSMPIALPVRLDGIEVRSNFGNRRDPINRRAAFHAGIDFGGTIGTPVFATAPGEVVLAGWAGAYGRAVRVRHAFGLETQYAHLSALSVKVGDKVDVGDVIGKLGSSGRSTGPHLHYEVRLQDIPGDPMRFIEAGRNVQQQTERARDEAED</sequence>
<comment type="cofactor">
    <cofactor evidence="1">
        <name>Zn(2+)</name>
        <dbReference type="ChEBI" id="CHEBI:29105"/>
    </cofactor>
</comment>
<keyword evidence="7" id="KW-0175">Coiled coil</keyword>
<evidence type="ECO:0000256" key="4">
    <source>
        <dbReference type="ARBA" id="ARBA00022801"/>
    </source>
</evidence>
<evidence type="ECO:0000256" key="8">
    <source>
        <dbReference type="SAM" id="Phobius"/>
    </source>
</evidence>
<evidence type="ECO:0000256" key="7">
    <source>
        <dbReference type="SAM" id="Coils"/>
    </source>
</evidence>
<keyword evidence="8" id="KW-0472">Membrane</keyword>
<dbReference type="GO" id="GO:0004222">
    <property type="term" value="F:metalloendopeptidase activity"/>
    <property type="evidence" value="ECO:0007669"/>
    <property type="project" value="TreeGrafter"/>
</dbReference>
<comment type="caution">
    <text evidence="10">The sequence shown here is derived from an EMBL/GenBank/DDBJ whole genome shotgun (WGS) entry which is preliminary data.</text>
</comment>
<protein>
    <recommendedName>
        <fullName evidence="9">M23ase beta-sheet core domain-containing protein</fullName>
    </recommendedName>
</protein>
<evidence type="ECO:0000259" key="9">
    <source>
        <dbReference type="Pfam" id="PF01551"/>
    </source>
</evidence>
<evidence type="ECO:0000313" key="10">
    <source>
        <dbReference type="EMBL" id="PWR25775.1"/>
    </source>
</evidence>
<keyword evidence="11" id="KW-1185">Reference proteome</keyword>
<accession>A0A317EKJ3</accession>
<evidence type="ECO:0000256" key="1">
    <source>
        <dbReference type="ARBA" id="ARBA00001947"/>
    </source>
</evidence>
<keyword evidence="2" id="KW-0645">Protease</keyword>
<keyword evidence="8" id="KW-1133">Transmembrane helix</keyword>
<dbReference type="Pfam" id="PF01551">
    <property type="entry name" value="Peptidase_M23"/>
    <property type="match status" value="1"/>
</dbReference>
<feature type="coiled-coil region" evidence="7">
    <location>
        <begin position="89"/>
        <end position="116"/>
    </location>
</feature>
<name>A0A317EKJ3_9PROT</name>
<evidence type="ECO:0000256" key="6">
    <source>
        <dbReference type="ARBA" id="ARBA00023049"/>
    </source>
</evidence>
<dbReference type="PANTHER" id="PTHR21666:SF288">
    <property type="entry name" value="CELL DIVISION PROTEIN YTFB"/>
    <property type="match status" value="1"/>
</dbReference>
<dbReference type="CDD" id="cd12797">
    <property type="entry name" value="M23_peptidase"/>
    <property type="match status" value="1"/>
</dbReference>
<dbReference type="Proteomes" id="UP000245461">
    <property type="component" value="Unassembled WGS sequence"/>
</dbReference>
<dbReference type="OrthoDB" id="9805070at2"/>
<evidence type="ECO:0000256" key="5">
    <source>
        <dbReference type="ARBA" id="ARBA00022833"/>
    </source>
</evidence>
<dbReference type="AlphaFoldDB" id="A0A317EKJ3"/>
<keyword evidence="8" id="KW-0812">Transmembrane</keyword>
<dbReference type="PANTHER" id="PTHR21666">
    <property type="entry name" value="PEPTIDASE-RELATED"/>
    <property type="match status" value="1"/>
</dbReference>
<dbReference type="SUPFAM" id="SSF51261">
    <property type="entry name" value="Duplicated hybrid motif"/>
    <property type="match status" value="1"/>
</dbReference>
<keyword evidence="4" id="KW-0378">Hydrolase</keyword>
<evidence type="ECO:0000256" key="3">
    <source>
        <dbReference type="ARBA" id="ARBA00022723"/>
    </source>
</evidence>
<dbReference type="GO" id="GO:0006508">
    <property type="term" value="P:proteolysis"/>
    <property type="evidence" value="ECO:0007669"/>
    <property type="project" value="UniProtKB-KW"/>
</dbReference>
<reference evidence="10 11" key="1">
    <citation type="submission" date="2018-05" db="EMBL/GenBank/DDBJ databases">
        <title>Zavarzinia sp. HR-AS.</title>
        <authorList>
            <person name="Lee Y."/>
            <person name="Jeon C.O."/>
        </authorList>
    </citation>
    <scope>NUCLEOTIDE SEQUENCE [LARGE SCALE GENOMIC DNA]</scope>
    <source>
        <strain evidence="10 11">HR-AS</strain>
    </source>
</reference>
<organism evidence="10 11">
    <name type="scientific">Zavarzinia aquatilis</name>
    <dbReference type="NCBI Taxonomy" id="2211142"/>
    <lineage>
        <taxon>Bacteria</taxon>
        <taxon>Pseudomonadati</taxon>
        <taxon>Pseudomonadota</taxon>
        <taxon>Alphaproteobacteria</taxon>
        <taxon>Rhodospirillales</taxon>
        <taxon>Zavarziniaceae</taxon>
        <taxon>Zavarzinia</taxon>
    </lineage>
</organism>
<dbReference type="InterPro" id="IPR016047">
    <property type="entry name" value="M23ase_b-sheet_dom"/>
</dbReference>